<dbReference type="EMBL" id="JAMOIM010000043">
    <property type="protein sequence ID" value="MCW6512200.1"/>
    <property type="molecule type" value="Genomic_DNA"/>
</dbReference>
<reference evidence="1" key="1">
    <citation type="submission" date="2022-05" db="EMBL/GenBank/DDBJ databases">
        <authorList>
            <person name="Pankratov T."/>
        </authorList>
    </citation>
    <scope>NUCLEOTIDE SEQUENCE</scope>
    <source>
        <strain evidence="1">BP6-180914</strain>
    </source>
</reference>
<dbReference type="InterPro" id="IPR008928">
    <property type="entry name" value="6-hairpin_glycosidase_sf"/>
</dbReference>
<proteinExistence type="predicted"/>
<evidence type="ECO:0000313" key="1">
    <source>
        <dbReference type="EMBL" id="MCW6512200.1"/>
    </source>
</evidence>
<sequence length="133" mass="14395">MDSHTHSVLPKPSAHKAAHGGWVRNGANFPVQYAGANVPQAWAAGSVFFLLQAIVGFQTRAEDGLLYRDPWLPSWLPDLTLKDLRIGAETFEIRIEGSGADVAISVLAGDAGKVRRRPIVDTMVQLRVGRPVA</sequence>
<name>A0AA42CR83_9HYPH</name>
<dbReference type="RefSeq" id="WP_282588576.1">
    <property type="nucleotide sequence ID" value="NZ_JAMOIM010000043.1"/>
</dbReference>
<comment type="caution">
    <text evidence="1">The sequence shown here is derived from an EMBL/GenBank/DDBJ whole genome shotgun (WGS) entry which is preliminary data.</text>
</comment>
<gene>
    <name evidence="1" type="ORF">M8523_30200</name>
</gene>
<dbReference type="SUPFAM" id="SSF48208">
    <property type="entry name" value="Six-hairpin glycosidases"/>
    <property type="match status" value="1"/>
</dbReference>
<evidence type="ECO:0000313" key="2">
    <source>
        <dbReference type="Proteomes" id="UP001165667"/>
    </source>
</evidence>
<dbReference type="Proteomes" id="UP001165667">
    <property type="component" value="Unassembled WGS sequence"/>
</dbReference>
<dbReference type="GO" id="GO:0005975">
    <property type="term" value="P:carbohydrate metabolic process"/>
    <property type="evidence" value="ECO:0007669"/>
    <property type="project" value="InterPro"/>
</dbReference>
<accession>A0AA42CR83</accession>
<organism evidence="1 2">
    <name type="scientific">Lichenifustis flavocetrariae</name>
    <dbReference type="NCBI Taxonomy" id="2949735"/>
    <lineage>
        <taxon>Bacteria</taxon>
        <taxon>Pseudomonadati</taxon>
        <taxon>Pseudomonadota</taxon>
        <taxon>Alphaproteobacteria</taxon>
        <taxon>Hyphomicrobiales</taxon>
        <taxon>Lichenihabitantaceae</taxon>
        <taxon>Lichenifustis</taxon>
    </lineage>
</organism>
<protein>
    <submittedName>
        <fullName evidence="1">Uncharacterized protein</fullName>
    </submittedName>
</protein>
<dbReference type="AlphaFoldDB" id="A0AA42CR83"/>
<keyword evidence="2" id="KW-1185">Reference proteome</keyword>